<dbReference type="Pfam" id="PF00989">
    <property type="entry name" value="PAS"/>
    <property type="match status" value="1"/>
</dbReference>
<dbReference type="CDD" id="cd01949">
    <property type="entry name" value="GGDEF"/>
    <property type="match status" value="1"/>
</dbReference>
<dbReference type="EMBL" id="JACCFJ010000001">
    <property type="protein sequence ID" value="NYI86645.1"/>
    <property type="molecule type" value="Genomic_DNA"/>
</dbReference>
<dbReference type="NCBIfam" id="TIGR00254">
    <property type="entry name" value="GGDEF"/>
    <property type="match status" value="1"/>
</dbReference>
<dbReference type="Proteomes" id="UP000587002">
    <property type="component" value="Unassembled WGS sequence"/>
</dbReference>
<dbReference type="InterPro" id="IPR000160">
    <property type="entry name" value="GGDEF_dom"/>
</dbReference>
<dbReference type="PROSITE" id="PS50883">
    <property type="entry name" value="EAL"/>
    <property type="match status" value="1"/>
</dbReference>
<evidence type="ECO:0000313" key="6">
    <source>
        <dbReference type="Proteomes" id="UP000587002"/>
    </source>
</evidence>
<dbReference type="InterPro" id="IPR035919">
    <property type="entry name" value="EAL_sf"/>
</dbReference>
<evidence type="ECO:0000259" key="4">
    <source>
        <dbReference type="PROSITE" id="PS50887"/>
    </source>
</evidence>
<dbReference type="PROSITE" id="PS50887">
    <property type="entry name" value="GGDEF"/>
    <property type="match status" value="1"/>
</dbReference>
<keyword evidence="6" id="KW-1185">Reference proteome</keyword>
<evidence type="ECO:0000256" key="1">
    <source>
        <dbReference type="SAM" id="MobiDB-lite"/>
    </source>
</evidence>
<feature type="domain" description="PAS" evidence="2">
    <location>
        <begin position="141"/>
        <end position="196"/>
    </location>
</feature>
<organism evidence="5 6">
    <name type="scientific">Saccharopolyspora hordei</name>
    <dbReference type="NCBI Taxonomy" id="1838"/>
    <lineage>
        <taxon>Bacteria</taxon>
        <taxon>Bacillati</taxon>
        <taxon>Actinomycetota</taxon>
        <taxon>Actinomycetes</taxon>
        <taxon>Pseudonocardiales</taxon>
        <taxon>Pseudonocardiaceae</taxon>
        <taxon>Saccharopolyspora</taxon>
    </lineage>
</organism>
<proteinExistence type="predicted"/>
<dbReference type="InterPro" id="IPR043128">
    <property type="entry name" value="Rev_trsase/Diguanyl_cyclase"/>
</dbReference>
<dbReference type="InterPro" id="IPR035965">
    <property type="entry name" value="PAS-like_dom_sf"/>
</dbReference>
<evidence type="ECO:0000313" key="5">
    <source>
        <dbReference type="EMBL" id="NYI86645.1"/>
    </source>
</evidence>
<gene>
    <name evidence="5" type="ORF">HNR68_005275</name>
</gene>
<feature type="domain" description="EAL" evidence="3">
    <location>
        <begin position="439"/>
        <end position="692"/>
    </location>
</feature>
<dbReference type="Gene3D" id="3.30.450.20">
    <property type="entry name" value="PAS domain"/>
    <property type="match status" value="2"/>
</dbReference>
<feature type="domain" description="GGDEF" evidence="4">
    <location>
        <begin position="299"/>
        <end position="433"/>
    </location>
</feature>
<dbReference type="SMART" id="SM00052">
    <property type="entry name" value="EAL"/>
    <property type="match status" value="1"/>
</dbReference>
<name>A0A853AVG9_9PSEU</name>
<protein>
    <submittedName>
        <fullName evidence="5">Diguanylate cyclase (GGDEF)-like protein/PAS domain S-box-containing protein</fullName>
    </submittedName>
</protein>
<dbReference type="PANTHER" id="PTHR44757:SF2">
    <property type="entry name" value="BIOFILM ARCHITECTURE MAINTENANCE PROTEIN MBAA"/>
    <property type="match status" value="1"/>
</dbReference>
<dbReference type="InterPro" id="IPR001633">
    <property type="entry name" value="EAL_dom"/>
</dbReference>
<dbReference type="InterPro" id="IPR029787">
    <property type="entry name" value="Nucleotide_cyclase"/>
</dbReference>
<dbReference type="InterPro" id="IPR013767">
    <property type="entry name" value="PAS_fold"/>
</dbReference>
<reference evidence="5 6" key="1">
    <citation type="submission" date="2020-07" db="EMBL/GenBank/DDBJ databases">
        <title>Sequencing the genomes of 1000 actinobacteria strains.</title>
        <authorList>
            <person name="Klenk H.-P."/>
        </authorList>
    </citation>
    <scope>NUCLEOTIDE SEQUENCE [LARGE SCALE GENOMIC DNA]</scope>
    <source>
        <strain evidence="5 6">DSM 44065</strain>
    </source>
</reference>
<dbReference type="Gene3D" id="3.30.70.270">
    <property type="match status" value="1"/>
</dbReference>
<feature type="region of interest" description="Disordered" evidence="1">
    <location>
        <begin position="190"/>
        <end position="212"/>
    </location>
</feature>
<accession>A0A853AVG9</accession>
<dbReference type="CDD" id="cd01948">
    <property type="entry name" value="EAL"/>
    <property type="match status" value="1"/>
</dbReference>
<dbReference type="Pfam" id="PF13188">
    <property type="entry name" value="PAS_8"/>
    <property type="match status" value="1"/>
</dbReference>
<dbReference type="SUPFAM" id="SSF141868">
    <property type="entry name" value="EAL domain-like"/>
    <property type="match status" value="1"/>
</dbReference>
<dbReference type="Pfam" id="PF00990">
    <property type="entry name" value="GGDEF"/>
    <property type="match status" value="1"/>
</dbReference>
<dbReference type="InterPro" id="IPR052155">
    <property type="entry name" value="Biofilm_reg_signaling"/>
</dbReference>
<dbReference type="PROSITE" id="PS50112">
    <property type="entry name" value="PAS"/>
    <property type="match status" value="2"/>
</dbReference>
<dbReference type="Gene3D" id="3.20.20.450">
    <property type="entry name" value="EAL domain"/>
    <property type="match status" value="1"/>
</dbReference>
<evidence type="ECO:0000259" key="2">
    <source>
        <dbReference type="PROSITE" id="PS50112"/>
    </source>
</evidence>
<dbReference type="SMART" id="SM00091">
    <property type="entry name" value="PAS"/>
    <property type="match status" value="2"/>
</dbReference>
<dbReference type="RefSeq" id="WP_179724387.1">
    <property type="nucleotide sequence ID" value="NZ_BAABFH010000001.1"/>
</dbReference>
<dbReference type="SMART" id="SM00267">
    <property type="entry name" value="GGDEF"/>
    <property type="match status" value="1"/>
</dbReference>
<dbReference type="GO" id="GO:0006355">
    <property type="term" value="P:regulation of DNA-templated transcription"/>
    <property type="evidence" value="ECO:0007669"/>
    <property type="project" value="InterPro"/>
</dbReference>
<dbReference type="SUPFAM" id="SSF55785">
    <property type="entry name" value="PYP-like sensor domain (PAS domain)"/>
    <property type="match status" value="2"/>
</dbReference>
<dbReference type="SUPFAM" id="SSF55073">
    <property type="entry name" value="Nucleotide cyclase"/>
    <property type="match status" value="1"/>
</dbReference>
<dbReference type="InterPro" id="IPR000014">
    <property type="entry name" value="PAS"/>
</dbReference>
<sequence>MGSTQSELPDDRAVQASAAKALTSEDMRDYAIFSLDAQGNVVSWNTGAQRIKGYTSEEIIGRHFSIFYPPDQVEAGYPDWELEQAARDGFFIDRGWRVRKDGSRFWAHVVVTATRAPDGSLYGFIKMTRDEGGVHARHQRSRRQFSDLFELASTGIALFDNDGRFLDANQALSDLLRYRLSELRTKTDRDIVHGSDPDGSGLLPSTSPLTTPGGLGEPIPHRVLARADGQPVLCEVHSKPSVSEEGGPVWLAIFNDVTEQVQHLETLRYQAMHDETTGLLNRRGFEEVTASMAEAAGGGQAAVLFCDLDNFKRINDALGHEAGDELLTAVAARLNESLPPKCTAARLYADQFVVACPDVEASGGLEALTAQVTDLFRMVVPLREWRVHVSASVGAAVLDRETSLSEVLRAGEAAMIEDRARGQGRASGALLPVQADSEQIQLEQDLREAIDEDRLGLHYQPIVDSTGHVVLAEALLRWTHPEYGRIPPDIVLRIAERGGLLADLDRSVLHRALRESSRWKGPGGRPVGVTVNVAGLHPNQVSFVDEITTALRDTGTDPDRLVIEMLETVIAELSPQARAAMGDLVDSGVRFAIDDFGTGYSSLSRLSELPAQVIKLDREFVGGICIDPTDLGITRAVAELARTMERFCIAEGVETPNQYHLLRSIGMDAYQGYLFSAPLPPADFEAFLTTTPLNWTSR</sequence>
<dbReference type="CDD" id="cd00130">
    <property type="entry name" value="PAS"/>
    <property type="match status" value="2"/>
</dbReference>
<comment type="caution">
    <text evidence="5">The sequence shown here is derived from an EMBL/GenBank/DDBJ whole genome shotgun (WGS) entry which is preliminary data.</text>
</comment>
<dbReference type="AlphaFoldDB" id="A0A853AVG9"/>
<dbReference type="Pfam" id="PF00563">
    <property type="entry name" value="EAL"/>
    <property type="match status" value="1"/>
</dbReference>
<feature type="domain" description="PAS" evidence="2">
    <location>
        <begin position="32"/>
        <end position="72"/>
    </location>
</feature>
<dbReference type="NCBIfam" id="TIGR00229">
    <property type="entry name" value="sensory_box"/>
    <property type="match status" value="2"/>
</dbReference>
<dbReference type="PANTHER" id="PTHR44757">
    <property type="entry name" value="DIGUANYLATE CYCLASE DGCP"/>
    <property type="match status" value="1"/>
</dbReference>
<evidence type="ECO:0000259" key="3">
    <source>
        <dbReference type="PROSITE" id="PS50883"/>
    </source>
</evidence>